<dbReference type="Pfam" id="PF03682">
    <property type="entry name" value="UPF0158"/>
    <property type="match status" value="1"/>
</dbReference>
<sequence length="157" mass="18812">MRKLRVSERDLLFALTNQMQETAHYLDLETGEVIPVFSFNRDEILKMIRQQPDRYLRLAPQSSRESQEMLTGFIRTISRPELKRQLLSVLQEKGVFARFRQVLAQFPKELKRWHSYRMMVLSEPLRRKLRERGVELVLIPDRDEKHNYQELDDPAGE</sequence>
<comment type="caution">
    <text evidence="1">The sequence shown here is derived from an EMBL/GenBank/DDBJ whole genome shotgun (WGS) entry which is preliminary data.</text>
</comment>
<reference evidence="1" key="1">
    <citation type="journal article" date="2020" name="mSystems">
        <title>Genome- and Community-Level Interaction Insights into Carbon Utilization and Element Cycling Functions of Hydrothermarchaeota in Hydrothermal Sediment.</title>
        <authorList>
            <person name="Zhou Z."/>
            <person name="Liu Y."/>
            <person name="Xu W."/>
            <person name="Pan J."/>
            <person name="Luo Z.H."/>
            <person name="Li M."/>
        </authorList>
    </citation>
    <scope>NUCLEOTIDE SEQUENCE [LARGE SCALE GENOMIC DNA]</scope>
    <source>
        <strain evidence="1">SpSt-265</strain>
        <strain evidence="2">SpSt-465</strain>
    </source>
</reference>
<dbReference type="EMBL" id="DSLG01000008">
    <property type="protein sequence ID" value="HEA87853.1"/>
    <property type="molecule type" value="Genomic_DNA"/>
</dbReference>
<evidence type="ECO:0000313" key="1">
    <source>
        <dbReference type="EMBL" id="HEA87853.1"/>
    </source>
</evidence>
<dbReference type="InterPro" id="IPR005361">
    <property type="entry name" value="UPF0158"/>
</dbReference>
<organism evidence="1">
    <name type="scientific">candidate division WOR-3 bacterium</name>
    <dbReference type="NCBI Taxonomy" id="2052148"/>
    <lineage>
        <taxon>Bacteria</taxon>
        <taxon>Bacteria division WOR-3</taxon>
    </lineage>
</organism>
<gene>
    <name evidence="1" type="ORF">ENP94_07610</name>
    <name evidence="2" type="ORF">ENS16_03255</name>
</gene>
<dbReference type="AlphaFoldDB" id="A0A7C1NMQ6"/>
<evidence type="ECO:0000313" key="2">
    <source>
        <dbReference type="EMBL" id="HFJ53691.1"/>
    </source>
</evidence>
<proteinExistence type="predicted"/>
<protein>
    <submittedName>
        <fullName evidence="1">Uncharacterized protein</fullName>
    </submittedName>
</protein>
<name>A0A7C1NMQ6_UNCW3</name>
<accession>A0A7C1NMQ6</accession>
<dbReference type="EMBL" id="DSTU01000004">
    <property type="protein sequence ID" value="HFJ53691.1"/>
    <property type="molecule type" value="Genomic_DNA"/>
</dbReference>